<name>A0A6J1SHG7_FRAOC</name>
<keyword evidence="1" id="KW-1185">Reference proteome</keyword>
<dbReference type="GeneID" id="113207705"/>
<evidence type="ECO:0000313" key="1">
    <source>
        <dbReference type="Proteomes" id="UP000504606"/>
    </source>
</evidence>
<protein>
    <submittedName>
        <fullName evidence="2">Uncharacterized protein LOC113207705 isoform X1</fullName>
    </submittedName>
</protein>
<dbReference type="KEGG" id="foc:113207705"/>
<evidence type="ECO:0000313" key="2">
    <source>
        <dbReference type="RefSeq" id="XP_026280148.1"/>
    </source>
</evidence>
<gene>
    <name evidence="2" type="primary">LOC113207705</name>
</gene>
<sequence>MEPLSRQPFPRSGCNNLISTMLLKHYIERAAERVLKGRSNVSLHDCGMILEQLRESCIGDIMQNEFQSAVCCKEKNDAVEETIISIEEDLKADVKKLEMDEDSSQENNLSSYCKPQLEHAPFPRKDVPAIVLCCVRGSLCKLCRLPFKGLDCLKNLIDHTKEKHSDKASQHFLKKVIEENSYDKMLGDGIMYCTCSMCIRIGMARLDKRYDKARRMCL</sequence>
<reference evidence="2" key="1">
    <citation type="submission" date="2025-08" db="UniProtKB">
        <authorList>
            <consortium name="RefSeq"/>
        </authorList>
    </citation>
    <scope>IDENTIFICATION</scope>
    <source>
        <tissue evidence="2">Whole organism</tissue>
    </source>
</reference>
<proteinExistence type="predicted"/>
<dbReference type="RefSeq" id="XP_026280148.1">
    <property type="nucleotide sequence ID" value="XM_026424363.2"/>
</dbReference>
<organism evidence="1 2">
    <name type="scientific">Frankliniella occidentalis</name>
    <name type="common">Western flower thrips</name>
    <name type="synonym">Euthrips occidentalis</name>
    <dbReference type="NCBI Taxonomy" id="133901"/>
    <lineage>
        <taxon>Eukaryota</taxon>
        <taxon>Metazoa</taxon>
        <taxon>Ecdysozoa</taxon>
        <taxon>Arthropoda</taxon>
        <taxon>Hexapoda</taxon>
        <taxon>Insecta</taxon>
        <taxon>Pterygota</taxon>
        <taxon>Neoptera</taxon>
        <taxon>Paraneoptera</taxon>
        <taxon>Thysanoptera</taxon>
        <taxon>Terebrantia</taxon>
        <taxon>Thripoidea</taxon>
        <taxon>Thripidae</taxon>
        <taxon>Frankliniella</taxon>
    </lineage>
</organism>
<dbReference type="Proteomes" id="UP000504606">
    <property type="component" value="Unplaced"/>
</dbReference>
<accession>A0A6J1SHG7</accession>
<dbReference type="AlphaFoldDB" id="A0A6J1SHG7"/>